<dbReference type="AlphaFoldDB" id="A0A9X3C2H7"/>
<organism evidence="3 4">
    <name type="scientific">Mycobacterium yunnanensis</name>
    <dbReference type="NCBI Taxonomy" id="368477"/>
    <lineage>
        <taxon>Bacteria</taxon>
        <taxon>Bacillati</taxon>
        <taxon>Actinomycetota</taxon>
        <taxon>Actinomycetes</taxon>
        <taxon>Mycobacteriales</taxon>
        <taxon>Mycobacteriaceae</taxon>
        <taxon>Mycobacterium</taxon>
    </lineage>
</organism>
<feature type="chain" id="PRO_5040730979" evidence="1">
    <location>
        <begin position="24"/>
        <end position="91"/>
    </location>
</feature>
<evidence type="ECO:0000259" key="2">
    <source>
        <dbReference type="Pfam" id="PF05305"/>
    </source>
</evidence>
<dbReference type="InterPro" id="IPR007969">
    <property type="entry name" value="DUF732"/>
</dbReference>
<sequence length="91" mass="9356">MKVVFGAVLAAGMAIGVAAPAAADESGYLTELAPRLTSLSPQQLSAEGHKVCRYVGAGRPTADAIPMVMNDLKTTVAGAMYIISASMRELC</sequence>
<comment type="caution">
    <text evidence="3">The sequence shown here is derived from an EMBL/GenBank/DDBJ whole genome shotgun (WGS) entry which is preliminary data.</text>
</comment>
<evidence type="ECO:0000313" key="4">
    <source>
        <dbReference type="Proteomes" id="UP001141629"/>
    </source>
</evidence>
<name>A0A9X3C2H7_9MYCO</name>
<dbReference type="Proteomes" id="UP001141629">
    <property type="component" value="Unassembled WGS sequence"/>
</dbReference>
<keyword evidence="1" id="KW-0732">Signal</keyword>
<feature type="signal peptide" evidence="1">
    <location>
        <begin position="1"/>
        <end position="23"/>
    </location>
</feature>
<dbReference type="Pfam" id="PF05305">
    <property type="entry name" value="DUF732"/>
    <property type="match status" value="1"/>
</dbReference>
<accession>A0A9X3C2H7</accession>
<protein>
    <submittedName>
        <fullName evidence="3">DUF732 domain-containing protein</fullName>
    </submittedName>
</protein>
<evidence type="ECO:0000313" key="3">
    <source>
        <dbReference type="EMBL" id="MCV7422723.1"/>
    </source>
</evidence>
<dbReference type="EMBL" id="JACKVK010000010">
    <property type="protein sequence ID" value="MCV7422723.1"/>
    <property type="molecule type" value="Genomic_DNA"/>
</dbReference>
<reference evidence="3" key="1">
    <citation type="submission" date="2020-07" db="EMBL/GenBank/DDBJ databases">
        <authorList>
            <person name="Pettersson B.M.F."/>
            <person name="Behra P.R.K."/>
            <person name="Ramesh M."/>
            <person name="Das S."/>
            <person name="Dasgupta S."/>
            <person name="Kirsebom L.A."/>
        </authorList>
    </citation>
    <scope>NUCLEOTIDE SEQUENCE</scope>
    <source>
        <strain evidence="3">DSM 44838</strain>
    </source>
</reference>
<dbReference type="RefSeq" id="WP_263997617.1">
    <property type="nucleotide sequence ID" value="NZ_JACKVK010000010.1"/>
</dbReference>
<feature type="domain" description="DUF732" evidence="2">
    <location>
        <begin position="25"/>
        <end position="91"/>
    </location>
</feature>
<proteinExistence type="predicted"/>
<evidence type="ECO:0000256" key="1">
    <source>
        <dbReference type="SAM" id="SignalP"/>
    </source>
</evidence>
<keyword evidence="4" id="KW-1185">Reference proteome</keyword>
<reference evidence="3" key="2">
    <citation type="journal article" date="2022" name="BMC Genomics">
        <title>Comparative genome analysis of mycobacteria focusing on tRNA and non-coding RNA.</title>
        <authorList>
            <person name="Behra P.R.K."/>
            <person name="Pettersson B.M.F."/>
            <person name="Ramesh M."/>
            <person name="Das S."/>
            <person name="Dasgupta S."/>
            <person name="Kirsebom L.A."/>
        </authorList>
    </citation>
    <scope>NUCLEOTIDE SEQUENCE</scope>
    <source>
        <strain evidence="3">DSM 44838</strain>
    </source>
</reference>
<gene>
    <name evidence="3" type="ORF">H7K45_19425</name>
</gene>